<dbReference type="InterPro" id="IPR046335">
    <property type="entry name" value="LacI/GalR-like_sensor"/>
</dbReference>
<comment type="caution">
    <text evidence="5">The sequence shown here is derived from an EMBL/GenBank/DDBJ whole genome shotgun (WGS) entry which is preliminary data.</text>
</comment>
<dbReference type="SUPFAM" id="SSF47413">
    <property type="entry name" value="lambda repressor-like DNA-binding domains"/>
    <property type="match status" value="1"/>
</dbReference>
<name>A0A7X6S1B3_9STRE</name>
<dbReference type="GO" id="GO:0000976">
    <property type="term" value="F:transcription cis-regulatory region binding"/>
    <property type="evidence" value="ECO:0007669"/>
    <property type="project" value="TreeGrafter"/>
</dbReference>
<accession>A0A7X6S1B3</accession>
<proteinExistence type="predicted"/>
<dbReference type="EMBL" id="JAAXPR010000006">
    <property type="protein sequence ID" value="NKZ20195.1"/>
    <property type="molecule type" value="Genomic_DNA"/>
</dbReference>
<keyword evidence="2" id="KW-0238">DNA-binding</keyword>
<sequence>MIKLEDIARLAGVSKATVSLVLNDKPGVSQKKRAEILQLVKENDYQPLRQSRKKEREAYRYTVRLLACNDINRFTYNFQKLPHFNELINDFLVLSTDFHIHLTVNSISISHLKEDLMTLESQQASDAIILLGTDLPESILIALKELHHHIIVIDTCFDHLNSNFISINNYQGAFLATEHLIQNGHKDIGYAMAKYRIQNFQERYQGFEGAMKKYNLDSKQFQRLRFPANSIGTYPDKIPSSTLPTAFFCENDSIAISLIRSLQAAGIRVPEDVSVIGFDNISESVIITPELSTIDINRQFMVTKALEKAVSIIKNGEINQTQTRINTRLVVRQSVKKLETHS</sequence>
<dbReference type="CDD" id="cd01392">
    <property type="entry name" value="HTH_LacI"/>
    <property type="match status" value="1"/>
</dbReference>
<dbReference type="InterPro" id="IPR000843">
    <property type="entry name" value="HTH_LacI"/>
</dbReference>
<dbReference type="SUPFAM" id="SSF53822">
    <property type="entry name" value="Periplasmic binding protein-like I"/>
    <property type="match status" value="1"/>
</dbReference>
<reference evidence="5 6" key="1">
    <citation type="submission" date="2020-04" db="EMBL/GenBank/DDBJ databases">
        <title>MicrobeNet Type strains.</title>
        <authorList>
            <person name="Nicholson A.C."/>
        </authorList>
    </citation>
    <scope>NUCLEOTIDE SEQUENCE [LARGE SCALE GENOMIC DNA]</scope>
    <source>
        <strain evidence="5 6">CCUG 69612</strain>
    </source>
</reference>
<evidence type="ECO:0000313" key="5">
    <source>
        <dbReference type="EMBL" id="NKZ20195.1"/>
    </source>
</evidence>
<dbReference type="RefSeq" id="WP_168548952.1">
    <property type="nucleotide sequence ID" value="NZ_JAAXPR010000006.1"/>
</dbReference>
<keyword evidence="6" id="KW-1185">Reference proteome</keyword>
<dbReference type="PROSITE" id="PS50932">
    <property type="entry name" value="HTH_LACI_2"/>
    <property type="match status" value="1"/>
</dbReference>
<dbReference type="PANTHER" id="PTHR30146:SF150">
    <property type="entry name" value="ARABINOSE METABOLISM TRANSCRIPTIONAL REPRESSOR"/>
    <property type="match status" value="1"/>
</dbReference>
<keyword evidence="1" id="KW-0805">Transcription regulation</keyword>
<dbReference type="PANTHER" id="PTHR30146">
    <property type="entry name" value="LACI-RELATED TRANSCRIPTIONAL REPRESSOR"/>
    <property type="match status" value="1"/>
</dbReference>
<dbReference type="InterPro" id="IPR028082">
    <property type="entry name" value="Peripla_BP_I"/>
</dbReference>
<dbReference type="PROSITE" id="PS00356">
    <property type="entry name" value="HTH_LACI_1"/>
    <property type="match status" value="1"/>
</dbReference>
<dbReference type="GO" id="GO:0003700">
    <property type="term" value="F:DNA-binding transcription factor activity"/>
    <property type="evidence" value="ECO:0007669"/>
    <property type="project" value="TreeGrafter"/>
</dbReference>
<dbReference type="Pfam" id="PF13377">
    <property type="entry name" value="Peripla_BP_3"/>
    <property type="match status" value="1"/>
</dbReference>
<evidence type="ECO:0000256" key="2">
    <source>
        <dbReference type="ARBA" id="ARBA00023125"/>
    </source>
</evidence>
<evidence type="ECO:0000259" key="4">
    <source>
        <dbReference type="PROSITE" id="PS50932"/>
    </source>
</evidence>
<dbReference type="Gene3D" id="1.10.260.40">
    <property type="entry name" value="lambda repressor-like DNA-binding domains"/>
    <property type="match status" value="1"/>
</dbReference>
<dbReference type="InterPro" id="IPR010982">
    <property type="entry name" value="Lambda_DNA-bd_dom_sf"/>
</dbReference>
<dbReference type="SMART" id="SM00354">
    <property type="entry name" value="HTH_LACI"/>
    <property type="match status" value="1"/>
</dbReference>
<keyword evidence="3" id="KW-0804">Transcription</keyword>
<feature type="domain" description="HTH lacI-type" evidence="4">
    <location>
        <begin position="2"/>
        <end position="54"/>
    </location>
</feature>
<evidence type="ECO:0000256" key="3">
    <source>
        <dbReference type="ARBA" id="ARBA00023163"/>
    </source>
</evidence>
<organism evidence="5 6">
    <name type="scientific">Streptococcus ovuberis</name>
    <dbReference type="NCBI Taxonomy" id="1936207"/>
    <lineage>
        <taxon>Bacteria</taxon>
        <taxon>Bacillati</taxon>
        <taxon>Bacillota</taxon>
        <taxon>Bacilli</taxon>
        <taxon>Lactobacillales</taxon>
        <taxon>Streptococcaceae</taxon>
        <taxon>Streptococcus</taxon>
    </lineage>
</organism>
<dbReference type="Pfam" id="PF00356">
    <property type="entry name" value="LacI"/>
    <property type="match status" value="1"/>
</dbReference>
<gene>
    <name evidence="5" type="ORF">HF992_04960</name>
</gene>
<dbReference type="Gene3D" id="3.40.50.2300">
    <property type="match status" value="2"/>
</dbReference>
<dbReference type="AlphaFoldDB" id="A0A7X6S1B3"/>
<dbReference type="PRINTS" id="PR00036">
    <property type="entry name" value="HTHLACI"/>
</dbReference>
<dbReference type="Proteomes" id="UP000522720">
    <property type="component" value="Unassembled WGS sequence"/>
</dbReference>
<evidence type="ECO:0000256" key="1">
    <source>
        <dbReference type="ARBA" id="ARBA00023015"/>
    </source>
</evidence>
<evidence type="ECO:0000313" key="6">
    <source>
        <dbReference type="Proteomes" id="UP000522720"/>
    </source>
</evidence>
<protein>
    <submittedName>
        <fullName evidence="5">LacI family transcriptional regulator</fullName>
    </submittedName>
</protein>